<keyword evidence="2" id="KW-0560">Oxidoreductase</keyword>
<evidence type="ECO:0000256" key="2">
    <source>
        <dbReference type="ARBA" id="ARBA00023002"/>
    </source>
</evidence>
<dbReference type="InterPro" id="IPR006660">
    <property type="entry name" value="Arsenate_reductase-like"/>
</dbReference>
<dbReference type="AlphaFoldDB" id="A0A2D3WN55"/>
<dbReference type="NCBIfam" id="TIGR00014">
    <property type="entry name" value="arsC"/>
    <property type="match status" value="1"/>
</dbReference>
<dbReference type="SUPFAM" id="SSF52833">
    <property type="entry name" value="Thioredoxin-like"/>
    <property type="match status" value="1"/>
</dbReference>
<accession>A0A2D3WN55</accession>
<comment type="caution">
    <text evidence="4">The sequence shown here is derived from an EMBL/GenBank/DDBJ whole genome shotgun (WGS) entry which is preliminary data.</text>
</comment>
<dbReference type="RefSeq" id="WP_294894686.1">
    <property type="nucleotide sequence ID" value="NZ_DLUI01000118.1"/>
</dbReference>
<dbReference type="InterPro" id="IPR036249">
    <property type="entry name" value="Thioredoxin-like_sf"/>
</dbReference>
<dbReference type="Pfam" id="PF03960">
    <property type="entry name" value="ArsC"/>
    <property type="match status" value="1"/>
</dbReference>
<dbReference type="PANTHER" id="PTHR30041:SF4">
    <property type="entry name" value="ARSENATE REDUCTASE"/>
    <property type="match status" value="1"/>
</dbReference>
<protein>
    <submittedName>
        <fullName evidence="4">Arsenate reductase (Glutaredoxin)</fullName>
    </submittedName>
</protein>
<dbReference type="InterPro" id="IPR006659">
    <property type="entry name" value="Arsenate_reductase"/>
</dbReference>
<evidence type="ECO:0000313" key="5">
    <source>
        <dbReference type="Proteomes" id="UP000228859"/>
    </source>
</evidence>
<name>A0A2D3WN55_9BACT</name>
<evidence type="ECO:0000313" key="4">
    <source>
        <dbReference type="EMBL" id="DAB37993.1"/>
    </source>
</evidence>
<organism evidence="4 5">
    <name type="scientific">Sulfuricurvum kujiense</name>
    <dbReference type="NCBI Taxonomy" id="148813"/>
    <lineage>
        <taxon>Bacteria</taxon>
        <taxon>Pseudomonadati</taxon>
        <taxon>Campylobacterota</taxon>
        <taxon>Epsilonproteobacteria</taxon>
        <taxon>Campylobacterales</taxon>
        <taxon>Sulfurimonadaceae</taxon>
        <taxon>Sulfuricurvum</taxon>
    </lineage>
</organism>
<reference evidence="4 5" key="1">
    <citation type="journal article" date="2017" name="Front. Microbiol.">
        <title>Comparative Genomic Analysis of the Class Epsilonproteobacteria and Proposed Reclassification to Epsilonbacteraeota (phyl. nov.).</title>
        <authorList>
            <person name="Waite D.W."/>
            <person name="Vanwonterghem I."/>
            <person name="Rinke C."/>
            <person name="Parks D.H."/>
            <person name="Zhang Y."/>
            <person name="Takai K."/>
            <person name="Sievert S.M."/>
            <person name="Simon J."/>
            <person name="Campbell B.J."/>
            <person name="Hanson T.E."/>
            <person name="Woyke T."/>
            <person name="Klotz M.G."/>
            <person name="Hugenholtz P."/>
        </authorList>
    </citation>
    <scope>NUCLEOTIDE SEQUENCE [LARGE SCALE GENOMIC DNA]</scope>
    <source>
        <strain evidence="4">UBA12443</strain>
    </source>
</reference>
<dbReference type="EMBL" id="DLUI01000118">
    <property type="protein sequence ID" value="DAB37993.1"/>
    <property type="molecule type" value="Genomic_DNA"/>
</dbReference>
<comment type="similarity">
    <text evidence="1 3">Belongs to the ArsC family.</text>
</comment>
<gene>
    <name evidence="4" type="primary">arsC</name>
    <name evidence="4" type="ORF">CFH83_08165</name>
</gene>
<sequence length="114" mass="12948">MTTIWHNPKCSKSREALKLLEDKGVPTEVFKYLDTPPSREEIVSLLKKLGVSARELMRTKEELYKELGLAKIEEESVLIDALAAHPKLIERPILIENNRAVIGRPVEKVVEFIG</sequence>
<dbReference type="Gene3D" id="3.40.30.10">
    <property type="entry name" value="Glutaredoxin"/>
    <property type="match status" value="1"/>
</dbReference>
<dbReference type="GO" id="GO:0008794">
    <property type="term" value="F:arsenate reductase (glutaredoxin) activity"/>
    <property type="evidence" value="ECO:0007669"/>
    <property type="project" value="InterPro"/>
</dbReference>
<dbReference type="CDD" id="cd03034">
    <property type="entry name" value="ArsC_ArsC"/>
    <property type="match status" value="1"/>
</dbReference>
<evidence type="ECO:0000256" key="3">
    <source>
        <dbReference type="PROSITE-ProRule" id="PRU01282"/>
    </source>
</evidence>
<proteinExistence type="inferred from homology"/>
<dbReference type="Proteomes" id="UP000228859">
    <property type="component" value="Unassembled WGS sequence"/>
</dbReference>
<dbReference type="PROSITE" id="PS51353">
    <property type="entry name" value="ARSC"/>
    <property type="match status" value="1"/>
</dbReference>
<evidence type="ECO:0000256" key="1">
    <source>
        <dbReference type="ARBA" id="ARBA00007198"/>
    </source>
</evidence>
<dbReference type="PANTHER" id="PTHR30041">
    <property type="entry name" value="ARSENATE REDUCTASE"/>
    <property type="match status" value="1"/>
</dbReference>